<dbReference type="InterPro" id="IPR031365">
    <property type="entry name" value="CMIP6"/>
</dbReference>
<accession>A0A9W7WCW6</accession>
<sequence>MHQRAEICLPRKKKVLESFHSNTFRIFDETLPERLDVTDVYQNHKYPVRDPQEYEVLKSHNVPHPVNAKFIRTNVRFLNEPVAHMETRHTMAEQFNWWSGLTNQDVPIKAPYSKATTQRCDFQPVKDVPVIRLRESNRPTAVGIIPTISFIDQPDSPLHSGRHMTDPTTSVRVGSQGGGGTRHIPESSGAAIALGRDGKPAEVRENRCERDERPCVQQDPRDKRSHRPRGIRS</sequence>
<dbReference type="Proteomes" id="UP001059041">
    <property type="component" value="Linkage Group LG20"/>
</dbReference>
<dbReference type="EMBL" id="JAFHDT010000020">
    <property type="protein sequence ID" value="KAI7795376.1"/>
    <property type="molecule type" value="Genomic_DNA"/>
</dbReference>
<keyword evidence="3" id="KW-1185">Reference proteome</keyword>
<evidence type="ECO:0000256" key="1">
    <source>
        <dbReference type="SAM" id="MobiDB-lite"/>
    </source>
</evidence>
<name>A0A9W7WCW6_TRIRA</name>
<evidence type="ECO:0000313" key="2">
    <source>
        <dbReference type="EMBL" id="KAI7795376.1"/>
    </source>
</evidence>
<reference evidence="2" key="1">
    <citation type="submission" date="2021-02" db="EMBL/GenBank/DDBJ databases">
        <title>Comparative genomics reveals that relaxation of natural selection precedes convergent phenotypic evolution of cavefish.</title>
        <authorList>
            <person name="Peng Z."/>
        </authorList>
    </citation>
    <scope>NUCLEOTIDE SEQUENCE</scope>
    <source>
        <tissue evidence="2">Muscle</tissue>
    </source>
</reference>
<dbReference type="AlphaFoldDB" id="A0A9W7WCW6"/>
<feature type="compositionally biased region" description="Basic residues" evidence="1">
    <location>
        <begin position="223"/>
        <end position="233"/>
    </location>
</feature>
<feature type="compositionally biased region" description="Basic and acidic residues" evidence="1">
    <location>
        <begin position="196"/>
        <end position="222"/>
    </location>
</feature>
<dbReference type="PANTHER" id="PTHR35087">
    <property type="entry name" value="SIMILAR TO HYPOTHETICAL PROTEIN FLJ40298"/>
    <property type="match status" value="1"/>
</dbReference>
<protein>
    <submittedName>
        <fullName evidence="2">Uncharacterized protein</fullName>
    </submittedName>
</protein>
<dbReference type="Pfam" id="PF15667">
    <property type="entry name" value="CMIP6"/>
    <property type="match status" value="1"/>
</dbReference>
<organism evidence="2 3">
    <name type="scientific">Triplophysa rosa</name>
    <name type="common">Cave loach</name>
    <dbReference type="NCBI Taxonomy" id="992332"/>
    <lineage>
        <taxon>Eukaryota</taxon>
        <taxon>Metazoa</taxon>
        <taxon>Chordata</taxon>
        <taxon>Craniata</taxon>
        <taxon>Vertebrata</taxon>
        <taxon>Euteleostomi</taxon>
        <taxon>Actinopterygii</taxon>
        <taxon>Neopterygii</taxon>
        <taxon>Teleostei</taxon>
        <taxon>Ostariophysi</taxon>
        <taxon>Cypriniformes</taxon>
        <taxon>Nemacheilidae</taxon>
        <taxon>Triplophysa</taxon>
    </lineage>
</organism>
<proteinExistence type="predicted"/>
<evidence type="ECO:0000313" key="3">
    <source>
        <dbReference type="Proteomes" id="UP001059041"/>
    </source>
</evidence>
<gene>
    <name evidence="2" type="ORF">IRJ41_017314</name>
</gene>
<dbReference type="PANTHER" id="PTHR35087:SF1">
    <property type="entry name" value="RIKEN CDNA 4930505A04 GENE"/>
    <property type="match status" value="1"/>
</dbReference>
<comment type="caution">
    <text evidence="2">The sequence shown here is derived from an EMBL/GenBank/DDBJ whole genome shotgun (WGS) entry which is preliminary data.</text>
</comment>
<feature type="region of interest" description="Disordered" evidence="1">
    <location>
        <begin position="158"/>
        <end position="233"/>
    </location>
</feature>